<keyword evidence="1" id="KW-0472">Membrane</keyword>
<keyword evidence="1" id="KW-0812">Transmembrane</keyword>
<accession>A0A4Q9PB82</accession>
<gene>
    <name evidence="2" type="ORF">BD310DRAFT_273837</name>
</gene>
<feature type="transmembrane region" description="Helical" evidence="1">
    <location>
        <begin position="52"/>
        <end position="72"/>
    </location>
</feature>
<keyword evidence="3" id="KW-1185">Reference proteome</keyword>
<evidence type="ECO:0000313" key="3">
    <source>
        <dbReference type="Proteomes" id="UP000292082"/>
    </source>
</evidence>
<sequence>MPCVPRSSVMWIVLVASLLSFVGIYCVNTMIHNTTSLTSTAPGSLTSNLSKAGFYVVHVTPEFLAAAVLLSLNAHCVFATGMWGDWQISDPRLQNNTPGNMSSTSRLNSLLQFLWCSPLVGFLLRTCGAMRNRRVAPVSYFWYSATVCFVVCTRNKALY</sequence>
<keyword evidence="1" id="KW-1133">Transmembrane helix</keyword>
<dbReference type="AlphaFoldDB" id="A0A4Q9PB82"/>
<organism evidence="2 3">
    <name type="scientific">Dichomitus squalens</name>
    <dbReference type="NCBI Taxonomy" id="114155"/>
    <lineage>
        <taxon>Eukaryota</taxon>
        <taxon>Fungi</taxon>
        <taxon>Dikarya</taxon>
        <taxon>Basidiomycota</taxon>
        <taxon>Agaricomycotina</taxon>
        <taxon>Agaricomycetes</taxon>
        <taxon>Polyporales</taxon>
        <taxon>Polyporaceae</taxon>
        <taxon>Dichomitus</taxon>
    </lineage>
</organism>
<evidence type="ECO:0000256" key="1">
    <source>
        <dbReference type="SAM" id="Phobius"/>
    </source>
</evidence>
<name>A0A4Q9PB82_9APHY</name>
<evidence type="ECO:0000313" key="2">
    <source>
        <dbReference type="EMBL" id="TBU51960.1"/>
    </source>
</evidence>
<feature type="transmembrane region" description="Helical" evidence="1">
    <location>
        <begin position="12"/>
        <end position="31"/>
    </location>
</feature>
<dbReference type="Proteomes" id="UP000292082">
    <property type="component" value="Unassembled WGS sequence"/>
</dbReference>
<reference evidence="2 3" key="1">
    <citation type="submission" date="2019-01" db="EMBL/GenBank/DDBJ databases">
        <title>Draft genome sequences of three monokaryotic isolates of the white-rot basidiomycete fungus Dichomitus squalens.</title>
        <authorList>
            <consortium name="DOE Joint Genome Institute"/>
            <person name="Lopez S.C."/>
            <person name="Andreopoulos B."/>
            <person name="Pangilinan J."/>
            <person name="Lipzen A."/>
            <person name="Riley R."/>
            <person name="Ahrendt S."/>
            <person name="Ng V."/>
            <person name="Barry K."/>
            <person name="Daum C."/>
            <person name="Grigoriev I.V."/>
            <person name="Hilden K.S."/>
            <person name="Makela M.R."/>
            <person name="de Vries R.P."/>
        </authorList>
    </citation>
    <scope>NUCLEOTIDE SEQUENCE [LARGE SCALE GENOMIC DNA]</scope>
    <source>
        <strain evidence="2 3">CBS 464.89</strain>
    </source>
</reference>
<dbReference type="EMBL" id="ML145274">
    <property type="protein sequence ID" value="TBU51960.1"/>
    <property type="molecule type" value="Genomic_DNA"/>
</dbReference>
<protein>
    <submittedName>
        <fullName evidence="2">Uncharacterized protein</fullName>
    </submittedName>
</protein>
<proteinExistence type="predicted"/>
<feature type="transmembrane region" description="Helical" evidence="1">
    <location>
        <begin position="107"/>
        <end position="124"/>
    </location>
</feature>